<dbReference type="EMBL" id="GBEZ01021977">
    <property type="protein sequence ID" value="JAC64821.1"/>
    <property type="molecule type" value="Transcribed_RNA"/>
</dbReference>
<evidence type="ECO:0000256" key="3">
    <source>
        <dbReference type="ARBA" id="ARBA00022517"/>
    </source>
</evidence>
<organism evidence="8">
    <name type="scientific">Tetraselmis sp. GSL018</name>
    <dbReference type="NCBI Taxonomy" id="582737"/>
    <lineage>
        <taxon>Eukaryota</taxon>
        <taxon>Viridiplantae</taxon>
        <taxon>Chlorophyta</taxon>
        <taxon>core chlorophytes</taxon>
        <taxon>Chlorodendrophyceae</taxon>
        <taxon>Chlorodendrales</taxon>
        <taxon>Chlorodendraceae</taxon>
        <taxon>Tetraselmis</taxon>
    </lineage>
</organism>
<dbReference type="InterPro" id="IPR002687">
    <property type="entry name" value="Nop_dom"/>
</dbReference>
<dbReference type="GO" id="GO:0030515">
    <property type="term" value="F:snoRNA binding"/>
    <property type="evidence" value="ECO:0007669"/>
    <property type="project" value="InterPro"/>
</dbReference>
<dbReference type="GO" id="GO:0032040">
    <property type="term" value="C:small-subunit processome"/>
    <property type="evidence" value="ECO:0007669"/>
    <property type="project" value="InterPro"/>
</dbReference>
<keyword evidence="4" id="KW-0539">Nucleus</keyword>
<feature type="compositionally biased region" description="Acidic residues" evidence="6">
    <location>
        <begin position="437"/>
        <end position="447"/>
    </location>
</feature>
<dbReference type="GO" id="GO:0031428">
    <property type="term" value="C:box C/D methylation guide snoRNP complex"/>
    <property type="evidence" value="ECO:0007669"/>
    <property type="project" value="InterPro"/>
</dbReference>
<name>A0A061R2Q3_9CHLO</name>
<dbReference type="PANTHER" id="PTHR10894:SF0">
    <property type="entry name" value="NUCLEOLAR PROTEIN 56"/>
    <property type="match status" value="1"/>
</dbReference>
<dbReference type="InterPro" id="IPR045056">
    <property type="entry name" value="Nop56/Nop58"/>
</dbReference>
<gene>
    <name evidence="8" type="primary">NOP56</name>
    <name evidence="8" type="ORF">TSPGSL018_17456</name>
</gene>
<dbReference type="GO" id="GO:0042254">
    <property type="term" value="P:ribosome biogenesis"/>
    <property type="evidence" value="ECO:0007669"/>
    <property type="project" value="UniProtKB-KW"/>
</dbReference>
<keyword evidence="3" id="KW-0690">Ribosome biogenesis</keyword>
<comment type="subcellular location">
    <subcellularLocation>
        <location evidence="1">Nucleus</location>
        <location evidence="1">Nucleolus</location>
    </subcellularLocation>
</comment>
<dbReference type="SUPFAM" id="SSF89124">
    <property type="entry name" value="Nop domain"/>
    <property type="match status" value="1"/>
</dbReference>
<dbReference type="Gene3D" id="1.10.246.90">
    <property type="entry name" value="Nop domain"/>
    <property type="match status" value="1"/>
</dbReference>
<evidence type="ECO:0000256" key="1">
    <source>
        <dbReference type="ARBA" id="ARBA00004604"/>
    </source>
</evidence>
<proteinExistence type="inferred from homology"/>
<evidence type="ECO:0000259" key="7">
    <source>
        <dbReference type="PROSITE" id="PS51358"/>
    </source>
</evidence>
<dbReference type="InterPro" id="IPR012974">
    <property type="entry name" value="NOP58/56_N"/>
</dbReference>
<dbReference type="Gene3D" id="1.10.287.4070">
    <property type="match status" value="1"/>
</dbReference>
<dbReference type="AlphaFoldDB" id="A0A061R2Q3"/>
<feature type="region of interest" description="Disordered" evidence="6">
    <location>
        <begin position="432"/>
        <end position="521"/>
    </location>
</feature>
<reference evidence="8" key="1">
    <citation type="submission" date="2014-05" db="EMBL/GenBank/DDBJ databases">
        <title>The transcriptome of the halophilic microalga Tetraselmis sp. GSL018 isolated from the Great Salt Lake, Utah.</title>
        <authorList>
            <person name="Jinkerson R.E."/>
            <person name="D'Adamo S."/>
            <person name="Posewitz M.C."/>
        </authorList>
    </citation>
    <scope>NUCLEOTIDE SEQUENCE</scope>
    <source>
        <strain evidence="8">GSL018</strain>
    </source>
</reference>
<dbReference type="PANTHER" id="PTHR10894">
    <property type="entry name" value="NUCLEOLAR PROTEIN 5 NUCLEOLAR PROTEIN NOP5 NOP58"/>
    <property type="match status" value="1"/>
</dbReference>
<evidence type="ECO:0000256" key="2">
    <source>
        <dbReference type="ARBA" id="ARBA00009211"/>
    </source>
</evidence>
<dbReference type="SMART" id="SM00931">
    <property type="entry name" value="NOSIC"/>
    <property type="match status" value="1"/>
</dbReference>
<feature type="domain" description="Nop" evidence="7">
    <location>
        <begin position="295"/>
        <end position="413"/>
    </location>
</feature>
<comment type="similarity">
    <text evidence="2">Belongs to the NOP5/NOP56 family.</text>
</comment>
<accession>A0A061R2Q3</accession>
<dbReference type="FunFam" id="1.10.287.4070:FF:000002">
    <property type="entry name" value="Nucleolar protein 56"/>
    <property type="match status" value="1"/>
</dbReference>
<evidence type="ECO:0000256" key="6">
    <source>
        <dbReference type="SAM" id="MobiDB-lite"/>
    </source>
</evidence>
<dbReference type="Pfam" id="PF01798">
    <property type="entry name" value="Nop"/>
    <property type="match status" value="1"/>
</dbReference>
<evidence type="ECO:0000313" key="8">
    <source>
        <dbReference type="EMBL" id="JAC64821.1"/>
    </source>
</evidence>
<evidence type="ECO:0000256" key="5">
    <source>
        <dbReference type="ARBA" id="ARBA00040742"/>
    </source>
</evidence>
<protein>
    <recommendedName>
        <fullName evidence="5">Nucleolar protein 56</fullName>
    </recommendedName>
</protein>
<dbReference type="FunFam" id="1.10.246.90:FF:000001">
    <property type="entry name" value="Nucleolar protein 56"/>
    <property type="match status" value="1"/>
</dbReference>
<evidence type="ECO:0000256" key="4">
    <source>
        <dbReference type="ARBA" id="ARBA00023242"/>
    </source>
</evidence>
<dbReference type="Pfam" id="PF08156">
    <property type="entry name" value="NOP5NT"/>
    <property type="match status" value="1"/>
</dbReference>
<dbReference type="InterPro" id="IPR012976">
    <property type="entry name" value="NOSIC"/>
</dbReference>
<dbReference type="InterPro" id="IPR036070">
    <property type="entry name" value="Nop_dom_sf"/>
</dbReference>
<sequence>MATFLLYESASGYGLLEVTSMDEIGASAEKVQDSLRELDRFSKLVKLTAFKPFSSAADALENINAVSEATMSDSLKAFLEQNLPKVKHGKKPKYTLGVYEPKLGSAIQDGTGIPCVSNEMTGEVLRGVRLHFDRLVKGLEGGALRKAQLGLAHSYSRAKVKFNIHKVDNMIIQAIALLDTLDKDINTFVMRVREWYSWHFPELVKIVQDNYQYARLALVIKDKSALGEDNIPELTEITGDEEKSKEIVDAAKTSMGQDISPIDLINISTFATKVISLAEYRQRLYSYLVEKMGSVAPNLSALIGEVVGARLISHAGSLMNLAKYPASTVQILGAEKALFRALKTKGNTPKYGLIFHSSFIGRAKQRNKGRISRYLANKTSIASRIDCFMEDSTSLFGQKLREQVEERLRFYEEGVAPKKNITAMEEVLSQIQKGGDMDDDEVHLDEDDGKKKTKGAKSEDADGETEGEAKKKKKKKKAAEEDGAAAEAEAPKKKKKKKAAEEPSEEAEAPKKKKKKAKAAE</sequence>
<feature type="compositionally biased region" description="Basic residues" evidence="6">
    <location>
        <begin position="511"/>
        <end position="521"/>
    </location>
</feature>
<dbReference type="PROSITE" id="PS51358">
    <property type="entry name" value="NOP"/>
    <property type="match status" value="1"/>
</dbReference>
<dbReference type="InterPro" id="IPR042239">
    <property type="entry name" value="Nop_C"/>
</dbReference>